<accession>A0A1Y5SRQ2</accession>
<dbReference type="RefSeq" id="WP_085892427.1">
    <property type="nucleotide sequence ID" value="NZ_FWFL01000005.1"/>
</dbReference>
<evidence type="ECO:0000313" key="1">
    <source>
        <dbReference type="EMBL" id="SLN43717.1"/>
    </source>
</evidence>
<dbReference type="AlphaFoldDB" id="A0A1Y5SRQ2"/>
<evidence type="ECO:0000313" key="2">
    <source>
        <dbReference type="Proteomes" id="UP000193827"/>
    </source>
</evidence>
<gene>
    <name evidence="1" type="ORF">PEL8287_02199</name>
</gene>
<dbReference type="Proteomes" id="UP000193827">
    <property type="component" value="Unassembled WGS sequence"/>
</dbReference>
<dbReference type="EMBL" id="FWFL01000005">
    <property type="protein sequence ID" value="SLN43717.1"/>
    <property type="molecule type" value="Genomic_DNA"/>
</dbReference>
<dbReference type="OrthoDB" id="7869563at2"/>
<protein>
    <submittedName>
        <fullName evidence="1">Uncharacterized protein</fullName>
    </submittedName>
</protein>
<name>A0A1Y5SRQ2_9RHOB</name>
<keyword evidence="2" id="KW-1185">Reference proteome</keyword>
<reference evidence="1 2" key="1">
    <citation type="submission" date="2017-03" db="EMBL/GenBank/DDBJ databases">
        <authorList>
            <person name="Afonso C.L."/>
            <person name="Miller P.J."/>
            <person name="Scott M.A."/>
            <person name="Spackman E."/>
            <person name="Goraichik I."/>
            <person name="Dimitrov K.M."/>
            <person name="Suarez D.L."/>
            <person name="Swayne D.E."/>
        </authorList>
    </citation>
    <scope>NUCLEOTIDE SEQUENCE [LARGE SCALE GENOMIC DNA]</scope>
    <source>
        <strain evidence="1 2">CECT 8287</strain>
    </source>
</reference>
<proteinExistence type="predicted"/>
<sequence>MTRNIAQTKLTELDLMIIRAGGRTQAEFETMVKSGFGFEARCKSCAVLADIAYRLFVKLEAGANRGREASHLRLAARNGFDSL</sequence>
<organism evidence="1 2">
    <name type="scientific">Roseovarius litorisediminis</name>
    <dbReference type="NCBI Taxonomy" id="1312363"/>
    <lineage>
        <taxon>Bacteria</taxon>
        <taxon>Pseudomonadati</taxon>
        <taxon>Pseudomonadota</taxon>
        <taxon>Alphaproteobacteria</taxon>
        <taxon>Rhodobacterales</taxon>
        <taxon>Roseobacteraceae</taxon>
        <taxon>Roseovarius</taxon>
    </lineage>
</organism>